<feature type="compositionally biased region" description="Low complexity" evidence="2">
    <location>
        <begin position="15"/>
        <end position="34"/>
    </location>
</feature>
<keyword evidence="4" id="KW-1185">Reference proteome</keyword>
<name>A0A6A6XF26_9PLEO</name>
<sequence>MSLPVDQSGGPRWTSSTSKSSDASDSADLSPRSAGSPVVDDVQMKQNGQHYGGVICETDQATGPSPLDTETDLCQKLATTNLAKKGLEEQIARLEKEIQVCRKREVATRAVFINNYEQGQELAKRQRRLDKQEREQKDEAERVIASQKAEDDKRKVERKYLDEQNALIDQRIIAQEELTGSHGTIALKCTLDHKEDTKTTFLNDKKVKKDATSTLEIGPSAGHFGLKRDSDLDEWNVPTVQTNTFEVNWLRRYDYYRGWLDCAKVSDHEEALQQGMINEEEVAYLKDWYNPKNPWNAGCVVGANFTWTTLCNIHQKPEWLTLDNRQWGFHDLTPTLGTRPGMFWEGVKVGRCRTKEMFLDKLGEGAAKTTG</sequence>
<proteinExistence type="predicted"/>
<accession>A0A6A6XF26</accession>
<feature type="coiled-coil region" evidence="1">
    <location>
        <begin position="77"/>
        <end position="166"/>
    </location>
</feature>
<protein>
    <submittedName>
        <fullName evidence="3">Uncharacterized protein</fullName>
    </submittedName>
</protein>
<feature type="region of interest" description="Disordered" evidence="2">
    <location>
        <begin position="1"/>
        <end position="39"/>
    </location>
</feature>
<evidence type="ECO:0000256" key="1">
    <source>
        <dbReference type="SAM" id="Coils"/>
    </source>
</evidence>
<evidence type="ECO:0000313" key="4">
    <source>
        <dbReference type="Proteomes" id="UP000799757"/>
    </source>
</evidence>
<evidence type="ECO:0000256" key="2">
    <source>
        <dbReference type="SAM" id="MobiDB-lite"/>
    </source>
</evidence>
<dbReference type="OrthoDB" id="3800276at2759"/>
<dbReference type="EMBL" id="MU001867">
    <property type="protein sequence ID" value="KAF2795180.1"/>
    <property type="molecule type" value="Genomic_DNA"/>
</dbReference>
<evidence type="ECO:0000313" key="3">
    <source>
        <dbReference type="EMBL" id="KAF2795180.1"/>
    </source>
</evidence>
<reference evidence="3" key="1">
    <citation type="journal article" date="2020" name="Stud. Mycol.">
        <title>101 Dothideomycetes genomes: a test case for predicting lifestyles and emergence of pathogens.</title>
        <authorList>
            <person name="Haridas S."/>
            <person name="Albert R."/>
            <person name="Binder M."/>
            <person name="Bloem J."/>
            <person name="Labutti K."/>
            <person name="Salamov A."/>
            <person name="Andreopoulos B."/>
            <person name="Baker S."/>
            <person name="Barry K."/>
            <person name="Bills G."/>
            <person name="Bluhm B."/>
            <person name="Cannon C."/>
            <person name="Castanera R."/>
            <person name="Culley D."/>
            <person name="Daum C."/>
            <person name="Ezra D."/>
            <person name="Gonzalez J."/>
            <person name="Henrissat B."/>
            <person name="Kuo A."/>
            <person name="Liang C."/>
            <person name="Lipzen A."/>
            <person name="Lutzoni F."/>
            <person name="Magnuson J."/>
            <person name="Mondo S."/>
            <person name="Nolan M."/>
            <person name="Ohm R."/>
            <person name="Pangilinan J."/>
            <person name="Park H.-J."/>
            <person name="Ramirez L."/>
            <person name="Alfaro M."/>
            <person name="Sun H."/>
            <person name="Tritt A."/>
            <person name="Yoshinaga Y."/>
            <person name="Zwiers L.-H."/>
            <person name="Turgeon B."/>
            <person name="Goodwin S."/>
            <person name="Spatafora J."/>
            <person name="Crous P."/>
            <person name="Grigoriev I."/>
        </authorList>
    </citation>
    <scope>NUCLEOTIDE SEQUENCE</scope>
    <source>
        <strain evidence="3">CBS 109.77</strain>
    </source>
</reference>
<organism evidence="3 4">
    <name type="scientific">Melanomma pulvis-pyrius CBS 109.77</name>
    <dbReference type="NCBI Taxonomy" id="1314802"/>
    <lineage>
        <taxon>Eukaryota</taxon>
        <taxon>Fungi</taxon>
        <taxon>Dikarya</taxon>
        <taxon>Ascomycota</taxon>
        <taxon>Pezizomycotina</taxon>
        <taxon>Dothideomycetes</taxon>
        <taxon>Pleosporomycetidae</taxon>
        <taxon>Pleosporales</taxon>
        <taxon>Melanommataceae</taxon>
        <taxon>Melanomma</taxon>
    </lineage>
</organism>
<dbReference type="Proteomes" id="UP000799757">
    <property type="component" value="Unassembled WGS sequence"/>
</dbReference>
<dbReference type="AlphaFoldDB" id="A0A6A6XF26"/>
<keyword evidence="1" id="KW-0175">Coiled coil</keyword>
<gene>
    <name evidence="3" type="ORF">K505DRAFT_374129</name>
</gene>